<dbReference type="HOGENOM" id="CLU_1382156_0_0_9"/>
<organism evidence="3 4">
    <name type="scientific">Desulfofarcimen acetoxidans (strain ATCC 49208 / DSM 771 / KCTC 5769 / VKM B-1644 / 5575)</name>
    <name type="common">Desulfotomaculum acetoxidans</name>
    <dbReference type="NCBI Taxonomy" id="485916"/>
    <lineage>
        <taxon>Bacteria</taxon>
        <taxon>Bacillati</taxon>
        <taxon>Bacillota</taxon>
        <taxon>Clostridia</taxon>
        <taxon>Eubacteriales</taxon>
        <taxon>Peptococcaceae</taxon>
        <taxon>Desulfofarcimen</taxon>
    </lineage>
</organism>
<evidence type="ECO:0000313" key="3">
    <source>
        <dbReference type="EMBL" id="ACV62674.1"/>
    </source>
</evidence>
<feature type="signal peptide" evidence="2">
    <location>
        <begin position="1"/>
        <end position="29"/>
    </location>
</feature>
<keyword evidence="2" id="KW-0732">Signal</keyword>
<gene>
    <name evidence="3" type="ordered locus">Dtox_1824</name>
</gene>
<accession>C8VXL8</accession>
<feature type="region of interest" description="Disordered" evidence="1">
    <location>
        <begin position="47"/>
        <end position="69"/>
    </location>
</feature>
<evidence type="ECO:0008006" key="5">
    <source>
        <dbReference type="Google" id="ProtNLM"/>
    </source>
</evidence>
<keyword evidence="4" id="KW-1185">Reference proteome</keyword>
<dbReference type="RefSeq" id="WP_015757384.1">
    <property type="nucleotide sequence ID" value="NC_013216.1"/>
</dbReference>
<dbReference type="KEGG" id="dae:Dtox_1824"/>
<evidence type="ECO:0000313" key="4">
    <source>
        <dbReference type="Proteomes" id="UP000002217"/>
    </source>
</evidence>
<evidence type="ECO:0000256" key="1">
    <source>
        <dbReference type="SAM" id="MobiDB-lite"/>
    </source>
</evidence>
<protein>
    <recommendedName>
        <fullName evidence="5">DUF4878 domain-containing protein</fullName>
    </recommendedName>
</protein>
<name>C8VXL8_DESAS</name>
<dbReference type="AlphaFoldDB" id="C8VXL8"/>
<evidence type="ECO:0000256" key="2">
    <source>
        <dbReference type="SAM" id="SignalP"/>
    </source>
</evidence>
<dbReference type="EMBL" id="CP001720">
    <property type="protein sequence ID" value="ACV62674.1"/>
    <property type="molecule type" value="Genomic_DNA"/>
</dbReference>
<dbReference type="OrthoDB" id="1813492at2"/>
<feature type="chain" id="PRO_5002992330" description="DUF4878 domain-containing protein" evidence="2">
    <location>
        <begin position="30"/>
        <end position="197"/>
    </location>
</feature>
<reference evidence="3 4" key="1">
    <citation type="journal article" date="2009" name="Stand. Genomic Sci.">
        <title>Complete genome sequence of Desulfotomaculum acetoxidans type strain (5575).</title>
        <authorList>
            <person name="Spring S."/>
            <person name="Lapidus A."/>
            <person name="Schroder M."/>
            <person name="Gleim D."/>
            <person name="Sims D."/>
            <person name="Meincke L."/>
            <person name="Glavina Del Rio T."/>
            <person name="Tice H."/>
            <person name="Copeland A."/>
            <person name="Cheng J.F."/>
            <person name="Lucas S."/>
            <person name="Chen F."/>
            <person name="Nolan M."/>
            <person name="Bruce D."/>
            <person name="Goodwin L."/>
            <person name="Pitluck S."/>
            <person name="Ivanova N."/>
            <person name="Mavromatis K."/>
            <person name="Mikhailova N."/>
            <person name="Pati A."/>
            <person name="Chen A."/>
            <person name="Palaniappan K."/>
            <person name="Land M."/>
            <person name="Hauser L."/>
            <person name="Chang Y.J."/>
            <person name="Jeffries C.D."/>
            <person name="Chain P."/>
            <person name="Saunders E."/>
            <person name="Brettin T."/>
            <person name="Detter J.C."/>
            <person name="Goker M."/>
            <person name="Bristow J."/>
            <person name="Eisen J.A."/>
            <person name="Markowitz V."/>
            <person name="Hugenholtz P."/>
            <person name="Kyrpides N.C."/>
            <person name="Klenk H.P."/>
            <person name="Han C."/>
        </authorList>
    </citation>
    <scope>NUCLEOTIDE SEQUENCE [LARGE SCALE GENOMIC DNA]</scope>
    <source>
        <strain evidence="4">ATCC 49208 / DSM 771 / VKM B-1644</strain>
    </source>
</reference>
<dbReference type="Proteomes" id="UP000002217">
    <property type="component" value="Chromosome"/>
</dbReference>
<sequence length="197" mass="21973">MRKVKQKISFLLVIVLLVNLLLPCASALAAESSNDFVVPGGNEQNLISPDTSNWGNQTSIPQSNANPSIKNSNMEEAIVNQIIEDREGQILPLLASITIRLARQYIVRTLTIARVIITSHASTRIVQNSISSLQLQKVMDNGAKYVDKYSEARAIYNNQQNIICIFTQVSGKWVMTTVYKPGFGEISKKFIRSNWSF</sequence>
<proteinExistence type="predicted"/>